<feature type="region of interest" description="Disordered" evidence="7">
    <location>
        <begin position="1"/>
        <end position="108"/>
    </location>
</feature>
<evidence type="ECO:0000256" key="6">
    <source>
        <dbReference type="ARBA" id="ARBA00023136"/>
    </source>
</evidence>
<dbReference type="InterPro" id="IPR043148">
    <property type="entry name" value="TagF_C"/>
</dbReference>
<feature type="region of interest" description="Disordered" evidence="7">
    <location>
        <begin position="241"/>
        <end position="262"/>
    </location>
</feature>
<dbReference type="InterPro" id="IPR029044">
    <property type="entry name" value="Nucleotide-diphossugar_trans"/>
</dbReference>
<dbReference type="PANTHER" id="PTHR37316">
    <property type="entry name" value="TEICHOIC ACID GLYCEROL-PHOSPHATE PRIMASE"/>
    <property type="match status" value="1"/>
</dbReference>
<keyword evidence="6" id="KW-0472">Membrane</keyword>
<feature type="compositionally biased region" description="Basic residues" evidence="7">
    <location>
        <begin position="23"/>
        <end position="32"/>
    </location>
</feature>
<feature type="compositionally biased region" description="Low complexity" evidence="7">
    <location>
        <begin position="250"/>
        <end position="259"/>
    </location>
</feature>
<dbReference type="InterPro" id="IPR001173">
    <property type="entry name" value="Glyco_trans_2-like"/>
</dbReference>
<evidence type="ECO:0000256" key="5">
    <source>
        <dbReference type="ARBA" id="ARBA00022944"/>
    </source>
</evidence>
<feature type="compositionally biased region" description="Low complexity" evidence="7">
    <location>
        <begin position="79"/>
        <end position="90"/>
    </location>
</feature>
<feature type="compositionally biased region" description="Polar residues" evidence="7">
    <location>
        <begin position="57"/>
        <end position="68"/>
    </location>
</feature>
<dbReference type="PANTHER" id="PTHR37316:SF3">
    <property type="entry name" value="TEICHOIC ACID GLYCEROL-PHOSPHATE TRANSFERASE"/>
    <property type="match status" value="1"/>
</dbReference>
<dbReference type="Pfam" id="PF04464">
    <property type="entry name" value="Glyphos_transf"/>
    <property type="match status" value="1"/>
</dbReference>
<comment type="subcellular location">
    <subcellularLocation>
        <location evidence="1">Cell membrane</location>
        <topology evidence="1">Peripheral membrane protein</topology>
    </subcellularLocation>
</comment>
<dbReference type="InterPro" id="IPR007554">
    <property type="entry name" value="Glycerophosphate_synth"/>
</dbReference>
<dbReference type="SUPFAM" id="SSF53448">
    <property type="entry name" value="Nucleotide-diphospho-sugar transferases"/>
    <property type="match status" value="1"/>
</dbReference>
<dbReference type="InterPro" id="IPR051612">
    <property type="entry name" value="Teichoic_Acid_Biosynth"/>
</dbReference>
<dbReference type="Gene3D" id="3.40.50.12580">
    <property type="match status" value="1"/>
</dbReference>
<dbReference type="GO" id="GO:0019350">
    <property type="term" value="P:teichoic acid biosynthetic process"/>
    <property type="evidence" value="ECO:0007669"/>
    <property type="project" value="UniProtKB-KW"/>
</dbReference>
<evidence type="ECO:0000256" key="4">
    <source>
        <dbReference type="ARBA" id="ARBA00022679"/>
    </source>
</evidence>
<dbReference type="Gene3D" id="3.90.550.10">
    <property type="entry name" value="Spore Coat Polysaccharide Biosynthesis Protein SpsA, Chain A"/>
    <property type="match status" value="1"/>
</dbReference>
<keyword evidence="3" id="KW-1003">Cell membrane</keyword>
<gene>
    <name evidence="9" type="ORF">FXF68_07410</name>
</gene>
<dbReference type="Gene3D" id="3.40.50.11820">
    <property type="match status" value="1"/>
</dbReference>
<evidence type="ECO:0000313" key="10">
    <source>
        <dbReference type="Proteomes" id="UP000323505"/>
    </source>
</evidence>
<comment type="similarity">
    <text evidence="2">Belongs to the CDP-glycerol glycerophosphotransferase family.</text>
</comment>
<evidence type="ECO:0000259" key="8">
    <source>
        <dbReference type="Pfam" id="PF00535"/>
    </source>
</evidence>
<evidence type="ECO:0000313" key="9">
    <source>
        <dbReference type="EMBL" id="TYK53505.1"/>
    </source>
</evidence>
<organism evidence="9 10">
    <name type="scientific">Actinomadura decatromicini</name>
    <dbReference type="NCBI Taxonomy" id="2604572"/>
    <lineage>
        <taxon>Bacteria</taxon>
        <taxon>Bacillati</taxon>
        <taxon>Actinomycetota</taxon>
        <taxon>Actinomycetes</taxon>
        <taxon>Streptosporangiales</taxon>
        <taxon>Thermomonosporaceae</taxon>
        <taxon>Actinomadura</taxon>
    </lineage>
</organism>
<dbReference type="GO" id="GO:0047355">
    <property type="term" value="F:CDP-glycerol glycerophosphotransferase activity"/>
    <property type="evidence" value="ECO:0007669"/>
    <property type="project" value="InterPro"/>
</dbReference>
<keyword evidence="4 9" id="KW-0808">Transferase</keyword>
<evidence type="ECO:0000256" key="1">
    <source>
        <dbReference type="ARBA" id="ARBA00004202"/>
    </source>
</evidence>
<comment type="caution">
    <text evidence="9">The sequence shown here is derived from an EMBL/GenBank/DDBJ whole genome shotgun (WGS) entry which is preliminary data.</text>
</comment>
<dbReference type="Pfam" id="PF00535">
    <property type="entry name" value="Glycos_transf_2"/>
    <property type="match status" value="1"/>
</dbReference>
<proteinExistence type="inferred from homology"/>
<evidence type="ECO:0000256" key="2">
    <source>
        <dbReference type="ARBA" id="ARBA00010488"/>
    </source>
</evidence>
<dbReference type="AlphaFoldDB" id="A0A5D3G1T7"/>
<sequence>MERRGDEESGGVPRPVLPVGRRERGRARRAPRVPRGEDREPAAIAANGPRGAPPRSNIRSRSATSGRGPSQVPPHPAARRPAPSAGRAVPGIRSGAPGGPRREAVRHVAGPAEYRRSVGRLSASRISVVVLSHGAGERLADALESIAAQTFRDLEVLVVDDGTGTAAQAALPDDRFRLVRRGAPSRGAARNLGVAESTGEFLLFNDDGNPMPPDAVASLVTALEASGSDLAVGPDATRKWTGQVSEWKPRGGAPAPAAGTDLRRTPELLGDRRIGGALLRRSFWDAAALEFPDVNRYDDLPVKVRALHLAKAVDVVPDVVLHRRAARWPVTTELQEIADGFGAANLVTTWVAERGDVKELRRLQLALVSTELRMFLDVLPDLSGEEREQVVAQAAAYAKGVSPKVFGETAALTRLKWHLAESGHTMELVKVVRYERGKSSPSIVRDPVRRYVVYPYWKDSKLDVPREVYRARDEVKMRGRAHAVRWDGDRLVVTGEAYINSVSSRRRWTSIKTVTLRNGRRKIVMKARQTPKPGKSSGGWTGFEFALDAAKLKERGGWVEGVWEVHASVLNSGVFRQGPIRGGGSGTGAHPPYRYVADDVRIVPKVVDERLVVEVERVTAKATALTWDDDTLLVEVEASGKPPAEVVLTLGDARVPVPVTARSGGWTARVDPAALDAEINPDSIDDTRDWTLSADGRQLVLAEGVDEARRTFGALEVGTGRDPSGYVRVRRTTTRLSVESCVWRPDGTLSLTATHPAHSAGQIVVRSRGRRKEYAFDLVQDDSGTLRADVPAAAVPGVAGVLPLRPGRWDLLFRPPGEGERALTVRLTEAAQRALPGPLEVARRGYELEAKDGRLVVSVTGDVSSEEKSAGAKYREEARRRVARDGLRDAVLFSCFNGRQYSDSPKAIHEELLRRGSDLEQLWVVNDAQAELPDTLNAVRLNGKEWQEAVTTSKYIVTNHRLGDWFQRHPDQVVLQTWHGTPLKKIGRDVKEVHFAYAPGMKSALQSKDKPAGPAVPEWSHLLSPNPFSTEIFRRAFAFKGEMLEVGYPRNDLLHSPDADEVARSVRRRLGIPEGKRVILYAPTWRDDQYYSRGRYKHDMRLDLDRARDALGDDHVLLVRLHSNVVDGVPEDPDGFVRDLSLYPDITELYLISDLMVSDYSSVMFDYANTRRPMLFFTYDLADYRDRLRGFYFDFEAEAPGPLVETSDELIEAIRHVDDATAGHKDRYAEFVDRFCPLDDGHAAARTVDRVFGR</sequence>
<accession>A0A5D3G1T7</accession>
<feature type="domain" description="Glycosyltransferase 2-like" evidence="8">
    <location>
        <begin position="127"/>
        <end position="278"/>
    </location>
</feature>
<reference evidence="9 10" key="1">
    <citation type="submission" date="2019-08" db="EMBL/GenBank/DDBJ databases">
        <title>Actinomadura sp. nov. CYP1-5 isolated from mountain soil.</title>
        <authorList>
            <person name="Songsumanus A."/>
            <person name="Kuncharoen N."/>
            <person name="Kudo T."/>
            <person name="Yuki M."/>
            <person name="Igarashi Y."/>
            <person name="Tanasupawat S."/>
        </authorList>
    </citation>
    <scope>NUCLEOTIDE SEQUENCE [LARGE SCALE GENOMIC DNA]</scope>
    <source>
        <strain evidence="9 10">CYP1-5</strain>
    </source>
</reference>
<keyword evidence="5" id="KW-0777">Teichoic acid biosynthesis</keyword>
<dbReference type="CDD" id="cd00761">
    <property type="entry name" value="Glyco_tranf_GTA_type"/>
    <property type="match status" value="1"/>
</dbReference>
<dbReference type="EMBL" id="VSRQ01000001">
    <property type="protein sequence ID" value="TYK53505.1"/>
    <property type="molecule type" value="Genomic_DNA"/>
</dbReference>
<protein>
    <submittedName>
        <fullName evidence="9">Glycosyltransferase</fullName>
    </submittedName>
</protein>
<dbReference type="Proteomes" id="UP000323505">
    <property type="component" value="Unassembled WGS sequence"/>
</dbReference>
<evidence type="ECO:0000256" key="7">
    <source>
        <dbReference type="SAM" id="MobiDB-lite"/>
    </source>
</evidence>
<dbReference type="InterPro" id="IPR043149">
    <property type="entry name" value="TagF_N"/>
</dbReference>
<name>A0A5D3G1T7_9ACTN</name>
<dbReference type="GO" id="GO:0005886">
    <property type="term" value="C:plasma membrane"/>
    <property type="evidence" value="ECO:0007669"/>
    <property type="project" value="UniProtKB-SubCell"/>
</dbReference>
<keyword evidence="10" id="KW-1185">Reference proteome</keyword>
<evidence type="ECO:0000256" key="3">
    <source>
        <dbReference type="ARBA" id="ARBA00022475"/>
    </source>
</evidence>
<dbReference type="SUPFAM" id="SSF53756">
    <property type="entry name" value="UDP-Glycosyltransferase/glycogen phosphorylase"/>
    <property type="match status" value="1"/>
</dbReference>